<organism evidence="2 3">
    <name type="scientific">Asparagus officinalis</name>
    <name type="common">Garden asparagus</name>
    <dbReference type="NCBI Taxonomy" id="4686"/>
    <lineage>
        <taxon>Eukaryota</taxon>
        <taxon>Viridiplantae</taxon>
        <taxon>Streptophyta</taxon>
        <taxon>Embryophyta</taxon>
        <taxon>Tracheophyta</taxon>
        <taxon>Spermatophyta</taxon>
        <taxon>Magnoliopsida</taxon>
        <taxon>Liliopsida</taxon>
        <taxon>Asparagales</taxon>
        <taxon>Asparagaceae</taxon>
        <taxon>Asparagoideae</taxon>
        <taxon>Asparagus</taxon>
    </lineage>
</organism>
<accession>A0A5P1EIX1</accession>
<dbReference type="AlphaFoldDB" id="A0A5P1EIX1"/>
<evidence type="ECO:0000313" key="2">
    <source>
        <dbReference type="EMBL" id="ONK64739.1"/>
    </source>
</evidence>
<reference evidence="3" key="1">
    <citation type="journal article" date="2017" name="Nat. Commun.">
        <title>The asparagus genome sheds light on the origin and evolution of a young Y chromosome.</title>
        <authorList>
            <person name="Harkess A."/>
            <person name="Zhou J."/>
            <person name="Xu C."/>
            <person name="Bowers J.E."/>
            <person name="Van der Hulst R."/>
            <person name="Ayyampalayam S."/>
            <person name="Mercati F."/>
            <person name="Riccardi P."/>
            <person name="McKain M.R."/>
            <person name="Kakrana A."/>
            <person name="Tang H."/>
            <person name="Ray J."/>
            <person name="Groenendijk J."/>
            <person name="Arikit S."/>
            <person name="Mathioni S.M."/>
            <person name="Nakano M."/>
            <person name="Shan H."/>
            <person name="Telgmann-Rauber A."/>
            <person name="Kanno A."/>
            <person name="Yue Z."/>
            <person name="Chen H."/>
            <person name="Li W."/>
            <person name="Chen Y."/>
            <person name="Xu X."/>
            <person name="Zhang Y."/>
            <person name="Luo S."/>
            <person name="Chen H."/>
            <person name="Gao J."/>
            <person name="Mao Z."/>
            <person name="Pires J.C."/>
            <person name="Luo M."/>
            <person name="Kudrna D."/>
            <person name="Wing R.A."/>
            <person name="Meyers B.C."/>
            <person name="Yi K."/>
            <person name="Kong H."/>
            <person name="Lavrijsen P."/>
            <person name="Sunseri F."/>
            <person name="Falavigna A."/>
            <person name="Ye Y."/>
            <person name="Leebens-Mack J.H."/>
            <person name="Chen G."/>
        </authorList>
    </citation>
    <scope>NUCLEOTIDE SEQUENCE [LARGE SCALE GENOMIC DNA]</scope>
    <source>
        <strain evidence="3">cv. DH0086</strain>
    </source>
</reference>
<dbReference type="Gramene" id="ONK64739">
    <property type="protein sequence ID" value="ONK64739"/>
    <property type="gene ID" value="A4U43_C07F29370"/>
</dbReference>
<name>A0A5P1EIX1_ASPOF</name>
<proteinExistence type="predicted"/>
<sequence length="95" mass="10029">MELLGRRWGSRGGDEGSRESGGVGDGRELDERSRESSGDEVATKEGRVVAMGPRSGGSEQRWGQRPRSGAVDVCDKESSGAKEMPPLLDVGVVAL</sequence>
<feature type="compositionally biased region" description="Basic and acidic residues" evidence="1">
    <location>
        <begin position="25"/>
        <end position="47"/>
    </location>
</feature>
<dbReference type="EMBL" id="CM007387">
    <property type="protein sequence ID" value="ONK64739.1"/>
    <property type="molecule type" value="Genomic_DNA"/>
</dbReference>
<keyword evidence="3" id="KW-1185">Reference proteome</keyword>
<evidence type="ECO:0000256" key="1">
    <source>
        <dbReference type="SAM" id="MobiDB-lite"/>
    </source>
</evidence>
<feature type="region of interest" description="Disordered" evidence="1">
    <location>
        <begin position="1"/>
        <end position="95"/>
    </location>
</feature>
<protein>
    <submittedName>
        <fullName evidence="2">Uncharacterized protein</fullName>
    </submittedName>
</protein>
<gene>
    <name evidence="2" type="ORF">A4U43_C07F29370</name>
</gene>
<dbReference type="Proteomes" id="UP000243459">
    <property type="component" value="Chromosome 7"/>
</dbReference>
<evidence type="ECO:0000313" key="3">
    <source>
        <dbReference type="Proteomes" id="UP000243459"/>
    </source>
</evidence>